<sequence length="36" mass="4037">MAPLFLTPSLNAVPIPISAFIWLHCSLLGVCDYYRN</sequence>
<reference evidence="1" key="1">
    <citation type="submission" date="2018-02" db="EMBL/GenBank/DDBJ databases">
        <title>Rhizophora mucronata_Transcriptome.</title>
        <authorList>
            <person name="Meera S.P."/>
            <person name="Sreeshan A."/>
            <person name="Augustine A."/>
        </authorList>
    </citation>
    <scope>NUCLEOTIDE SEQUENCE</scope>
    <source>
        <tissue evidence="1">Leaf</tissue>
    </source>
</reference>
<evidence type="ECO:0000313" key="1">
    <source>
        <dbReference type="EMBL" id="MBX69970.1"/>
    </source>
</evidence>
<organism evidence="1">
    <name type="scientific">Rhizophora mucronata</name>
    <name type="common">Asiatic mangrove</name>
    <dbReference type="NCBI Taxonomy" id="61149"/>
    <lineage>
        <taxon>Eukaryota</taxon>
        <taxon>Viridiplantae</taxon>
        <taxon>Streptophyta</taxon>
        <taxon>Embryophyta</taxon>
        <taxon>Tracheophyta</taxon>
        <taxon>Spermatophyta</taxon>
        <taxon>Magnoliopsida</taxon>
        <taxon>eudicotyledons</taxon>
        <taxon>Gunneridae</taxon>
        <taxon>Pentapetalae</taxon>
        <taxon>rosids</taxon>
        <taxon>fabids</taxon>
        <taxon>Malpighiales</taxon>
        <taxon>Rhizophoraceae</taxon>
        <taxon>Rhizophora</taxon>
    </lineage>
</organism>
<name>A0A2P2QSI0_RHIMU</name>
<proteinExistence type="predicted"/>
<accession>A0A2P2QSI0</accession>
<protein>
    <submittedName>
        <fullName evidence="1">Uncharacterized protein</fullName>
    </submittedName>
</protein>
<dbReference type="EMBL" id="GGEC01089486">
    <property type="protein sequence ID" value="MBX69970.1"/>
    <property type="molecule type" value="Transcribed_RNA"/>
</dbReference>
<dbReference type="AlphaFoldDB" id="A0A2P2QSI0"/>